<dbReference type="Gene3D" id="3.10.20.30">
    <property type="match status" value="1"/>
</dbReference>
<evidence type="ECO:0000313" key="7">
    <source>
        <dbReference type="EMBL" id="NIJ58837.1"/>
    </source>
</evidence>
<reference evidence="7 8" key="1">
    <citation type="submission" date="2020-03" db="EMBL/GenBank/DDBJ databases">
        <title>Genomic Encyclopedia of Type Strains, Phase IV (KMG-IV): sequencing the most valuable type-strain genomes for metagenomic binning, comparative biology and taxonomic classification.</title>
        <authorList>
            <person name="Goeker M."/>
        </authorList>
    </citation>
    <scope>NUCLEOTIDE SEQUENCE [LARGE SCALE GENOMIC DNA]</scope>
    <source>
        <strain evidence="7 8">DSM 103870</strain>
    </source>
</reference>
<evidence type="ECO:0000256" key="2">
    <source>
        <dbReference type="ARBA" id="ARBA00023004"/>
    </source>
</evidence>
<dbReference type="SUPFAM" id="SSF46548">
    <property type="entry name" value="alpha-helical ferredoxin"/>
    <property type="match status" value="1"/>
</dbReference>
<dbReference type="InterPro" id="IPR036010">
    <property type="entry name" value="2Fe-2S_ferredoxin-like_sf"/>
</dbReference>
<keyword evidence="3" id="KW-0411">Iron-sulfur</keyword>
<dbReference type="InterPro" id="IPR017900">
    <property type="entry name" value="4Fe4S_Fe_S_CS"/>
</dbReference>
<evidence type="ECO:0000313" key="8">
    <source>
        <dbReference type="Proteomes" id="UP001429580"/>
    </source>
</evidence>
<feature type="domain" description="4Fe-4S ferredoxin-type" evidence="6">
    <location>
        <begin position="143"/>
        <end position="173"/>
    </location>
</feature>
<feature type="region of interest" description="Disordered" evidence="4">
    <location>
        <begin position="203"/>
        <end position="222"/>
    </location>
</feature>
<keyword evidence="8" id="KW-1185">Reference proteome</keyword>
<evidence type="ECO:0000256" key="4">
    <source>
        <dbReference type="SAM" id="MobiDB-lite"/>
    </source>
</evidence>
<evidence type="ECO:0000259" key="5">
    <source>
        <dbReference type="PROSITE" id="PS51085"/>
    </source>
</evidence>
<keyword evidence="1" id="KW-0479">Metal-binding</keyword>
<dbReference type="PROSITE" id="PS00198">
    <property type="entry name" value="4FE4S_FER_1"/>
    <property type="match status" value="1"/>
</dbReference>
<dbReference type="EMBL" id="JAASQI010000006">
    <property type="protein sequence ID" value="NIJ58837.1"/>
    <property type="molecule type" value="Genomic_DNA"/>
</dbReference>
<name>A0ABX0V114_9HYPH</name>
<dbReference type="InterPro" id="IPR012675">
    <property type="entry name" value="Beta-grasp_dom_sf"/>
</dbReference>
<evidence type="ECO:0000256" key="1">
    <source>
        <dbReference type="ARBA" id="ARBA00022723"/>
    </source>
</evidence>
<dbReference type="PROSITE" id="PS51085">
    <property type="entry name" value="2FE2S_FER_2"/>
    <property type="match status" value="1"/>
</dbReference>
<dbReference type="PROSITE" id="PS51379">
    <property type="entry name" value="4FE4S_FER_2"/>
    <property type="match status" value="2"/>
</dbReference>
<sequence>MSDRIRLSIDGRELTVEPPLSLLQAATADGTPLTSNVGCMGQGVCGACRCLVRREGEREVSTVLACETSAENGMQVSFIDYFTPHRPHVYDIAGITDSWRIADAVRDVFPEADHCRHCGGCDRACPKGLEVQRGVALAAAGNLAGAADIFDQCVMCNLCTLACPEHIWPNHLGLMVRRAVTALGLRPSDLIARLAEIERGQQPIDFSGRDDHDAAAGAARKG</sequence>
<organism evidence="7 8">
    <name type="scientific">Pseudochelatococcus lubricantis</name>
    <dbReference type="NCBI Taxonomy" id="1538102"/>
    <lineage>
        <taxon>Bacteria</taxon>
        <taxon>Pseudomonadati</taxon>
        <taxon>Pseudomonadota</taxon>
        <taxon>Alphaproteobacteria</taxon>
        <taxon>Hyphomicrobiales</taxon>
        <taxon>Chelatococcaceae</taxon>
        <taxon>Pseudochelatococcus</taxon>
    </lineage>
</organism>
<accession>A0ABX0V114</accession>
<dbReference type="Pfam" id="PF13510">
    <property type="entry name" value="Fer2_4"/>
    <property type="match status" value="1"/>
</dbReference>
<evidence type="ECO:0000259" key="6">
    <source>
        <dbReference type="PROSITE" id="PS51379"/>
    </source>
</evidence>
<evidence type="ECO:0000256" key="3">
    <source>
        <dbReference type="ARBA" id="ARBA00023014"/>
    </source>
</evidence>
<dbReference type="InterPro" id="IPR001041">
    <property type="entry name" value="2Fe-2S_ferredoxin-type"/>
</dbReference>
<comment type="caution">
    <text evidence="7">The sequence shown here is derived from an EMBL/GenBank/DDBJ whole genome shotgun (WGS) entry which is preliminary data.</text>
</comment>
<dbReference type="SUPFAM" id="SSF54292">
    <property type="entry name" value="2Fe-2S ferredoxin-like"/>
    <property type="match status" value="1"/>
</dbReference>
<feature type="domain" description="4Fe-4S ferredoxin-type" evidence="6">
    <location>
        <begin position="106"/>
        <end position="134"/>
    </location>
</feature>
<protein>
    <submittedName>
        <fullName evidence="7">Ferredoxin</fullName>
    </submittedName>
</protein>
<feature type="domain" description="2Fe-2S ferredoxin-type" evidence="5">
    <location>
        <begin position="3"/>
        <end position="82"/>
    </location>
</feature>
<dbReference type="Gene3D" id="3.30.70.20">
    <property type="match status" value="1"/>
</dbReference>
<dbReference type="Proteomes" id="UP001429580">
    <property type="component" value="Unassembled WGS sequence"/>
</dbReference>
<gene>
    <name evidence="7" type="ORF">FHS82_002692</name>
</gene>
<keyword evidence="2" id="KW-0408">Iron</keyword>
<dbReference type="InterPro" id="IPR017896">
    <property type="entry name" value="4Fe4S_Fe-S-bd"/>
</dbReference>
<proteinExistence type="predicted"/>
<dbReference type="RefSeq" id="WP_166953641.1">
    <property type="nucleotide sequence ID" value="NZ_JAASQI010000006.1"/>
</dbReference>
<dbReference type="Pfam" id="PF13187">
    <property type="entry name" value="Fer4_9"/>
    <property type="match status" value="1"/>
</dbReference>
<dbReference type="CDD" id="cd00207">
    <property type="entry name" value="fer2"/>
    <property type="match status" value="1"/>
</dbReference>